<dbReference type="RefSeq" id="WP_093525494.1">
    <property type="nucleotide sequence ID" value="NZ_FOIJ01000021.1"/>
</dbReference>
<organism evidence="2 3">
    <name type="scientific">Stigmatella erecta</name>
    <dbReference type="NCBI Taxonomy" id="83460"/>
    <lineage>
        <taxon>Bacteria</taxon>
        <taxon>Pseudomonadati</taxon>
        <taxon>Myxococcota</taxon>
        <taxon>Myxococcia</taxon>
        <taxon>Myxococcales</taxon>
        <taxon>Cystobacterineae</taxon>
        <taxon>Archangiaceae</taxon>
        <taxon>Stigmatella</taxon>
    </lineage>
</organism>
<dbReference type="PANTHER" id="PTHR20854:SF4">
    <property type="entry name" value="INOSITOL-1-MONOPHOSPHATASE-RELATED"/>
    <property type="match status" value="1"/>
</dbReference>
<dbReference type="Gene3D" id="3.40.190.80">
    <property type="match status" value="1"/>
</dbReference>
<dbReference type="InterPro" id="IPR000760">
    <property type="entry name" value="Inositol_monophosphatase-like"/>
</dbReference>
<protein>
    <submittedName>
        <fullName evidence="2">Myo-inositol-1(Or 4)-monophosphatase</fullName>
    </submittedName>
</protein>
<dbReference type="Proteomes" id="UP000199181">
    <property type="component" value="Unassembled WGS sequence"/>
</dbReference>
<dbReference type="AlphaFoldDB" id="A0A1I0L910"/>
<dbReference type="GO" id="GO:0046872">
    <property type="term" value="F:metal ion binding"/>
    <property type="evidence" value="ECO:0007669"/>
    <property type="project" value="UniProtKB-KW"/>
</dbReference>
<proteinExistence type="predicted"/>
<keyword evidence="1" id="KW-0479">Metal-binding</keyword>
<dbReference type="GO" id="GO:0007165">
    <property type="term" value="P:signal transduction"/>
    <property type="evidence" value="ECO:0007669"/>
    <property type="project" value="TreeGrafter"/>
</dbReference>
<name>A0A1I0L910_9BACT</name>
<keyword evidence="3" id="KW-1185">Reference proteome</keyword>
<gene>
    <name evidence="2" type="ORF">SAMN05443639_121122</name>
</gene>
<evidence type="ECO:0000256" key="1">
    <source>
        <dbReference type="PIRSR" id="PIRSR600760-2"/>
    </source>
</evidence>
<dbReference type="Pfam" id="PF00459">
    <property type="entry name" value="Inositol_P"/>
    <property type="match status" value="1"/>
</dbReference>
<reference evidence="3" key="1">
    <citation type="submission" date="2016-10" db="EMBL/GenBank/DDBJ databases">
        <authorList>
            <person name="Varghese N."/>
            <person name="Submissions S."/>
        </authorList>
    </citation>
    <scope>NUCLEOTIDE SEQUENCE [LARGE SCALE GENOMIC DNA]</scope>
    <source>
        <strain evidence="3">DSM 16858</strain>
    </source>
</reference>
<dbReference type="PRINTS" id="PR00377">
    <property type="entry name" value="IMPHPHTASES"/>
</dbReference>
<dbReference type="Gene3D" id="3.30.540.10">
    <property type="entry name" value="Fructose-1,6-Bisphosphatase, subunit A, domain 1"/>
    <property type="match status" value="1"/>
</dbReference>
<keyword evidence="1" id="KW-0460">Magnesium</keyword>
<dbReference type="SUPFAM" id="SSF56655">
    <property type="entry name" value="Carbohydrate phosphatase"/>
    <property type="match status" value="1"/>
</dbReference>
<sequence length="268" mass="28483">MPGLAEDDDALLKAVVDAVQAAGNHLKSRFSFDARLGSREDILEAIHANDAASLSFLREALVKARPGAGWMEDELDVGALPPGEWWVTDPVEGNINHIHGMTDWGVTATLVRDNTPVLTAVYLPMTGNTYTARRGGGAYLDGVRLRASEKKTLDAALAGTGQAKPGEDSSTYRRMGQSVTAMLEGALVLRVSVPATLQLIQIAAGRMGVFWQYSQVRSGLLAGALLVEEAGGRISDTHGQPWSLTSRDFLAAAPRLHGAAVRVLSTIA</sequence>
<dbReference type="GO" id="GO:0006020">
    <property type="term" value="P:inositol metabolic process"/>
    <property type="evidence" value="ECO:0007669"/>
    <property type="project" value="TreeGrafter"/>
</dbReference>
<accession>A0A1I0L910</accession>
<evidence type="ECO:0000313" key="3">
    <source>
        <dbReference type="Proteomes" id="UP000199181"/>
    </source>
</evidence>
<feature type="binding site" evidence="1">
    <location>
        <position position="89"/>
    </location>
    <ligand>
        <name>Mg(2+)</name>
        <dbReference type="ChEBI" id="CHEBI:18420"/>
        <label>1</label>
        <note>catalytic</note>
    </ligand>
</feature>
<dbReference type="GO" id="GO:0008934">
    <property type="term" value="F:inositol monophosphate 1-phosphatase activity"/>
    <property type="evidence" value="ECO:0007669"/>
    <property type="project" value="TreeGrafter"/>
</dbReference>
<dbReference type="PANTHER" id="PTHR20854">
    <property type="entry name" value="INOSITOL MONOPHOSPHATASE"/>
    <property type="match status" value="1"/>
</dbReference>
<evidence type="ECO:0000313" key="2">
    <source>
        <dbReference type="EMBL" id="SEU36138.1"/>
    </source>
</evidence>
<dbReference type="EMBL" id="FOIJ01000021">
    <property type="protein sequence ID" value="SEU36138.1"/>
    <property type="molecule type" value="Genomic_DNA"/>
</dbReference>
<comment type="cofactor">
    <cofactor evidence="1">
        <name>Mg(2+)</name>
        <dbReference type="ChEBI" id="CHEBI:18420"/>
    </cofactor>
</comment>